<evidence type="ECO:0000313" key="1">
    <source>
        <dbReference type="EMBL" id="KAA8914409.1"/>
    </source>
</evidence>
<accession>A0A5J5FB45</accession>
<dbReference type="OrthoDB" id="4368687at2759"/>
<dbReference type="Proteomes" id="UP000326924">
    <property type="component" value="Unassembled WGS sequence"/>
</dbReference>
<gene>
    <name evidence="1" type="ORF">FN846DRAFT_902127</name>
</gene>
<comment type="caution">
    <text evidence="1">The sequence shown here is derived from an EMBL/GenBank/DDBJ whole genome shotgun (WGS) entry which is preliminary data.</text>
</comment>
<protein>
    <recommendedName>
        <fullName evidence="3">RNase H type-1 domain-containing protein</fullName>
    </recommendedName>
</protein>
<dbReference type="AlphaFoldDB" id="A0A5J5FB45"/>
<keyword evidence="2" id="KW-1185">Reference proteome</keyword>
<dbReference type="EMBL" id="VXIS01000006">
    <property type="protein sequence ID" value="KAA8914409.1"/>
    <property type="molecule type" value="Genomic_DNA"/>
</dbReference>
<dbReference type="InParanoid" id="A0A5J5FB45"/>
<reference evidence="1 2" key="1">
    <citation type="submission" date="2019-09" db="EMBL/GenBank/DDBJ databases">
        <title>Draft genome of the ectomycorrhizal ascomycete Sphaerosporella brunnea.</title>
        <authorList>
            <consortium name="DOE Joint Genome Institute"/>
            <person name="Benucci G.M."/>
            <person name="Marozzi G."/>
            <person name="Antonielli L."/>
            <person name="Sanchez S."/>
            <person name="Marco P."/>
            <person name="Wang X."/>
            <person name="Falini L.B."/>
            <person name="Barry K."/>
            <person name="Haridas S."/>
            <person name="Lipzen A."/>
            <person name="Labutti K."/>
            <person name="Grigoriev I.V."/>
            <person name="Murat C."/>
            <person name="Martin F."/>
            <person name="Albertini E."/>
            <person name="Donnini D."/>
            <person name="Bonito G."/>
        </authorList>
    </citation>
    <scope>NUCLEOTIDE SEQUENCE [LARGE SCALE GENOMIC DNA]</scope>
    <source>
        <strain evidence="1 2">Sb_GMNB300</strain>
    </source>
</reference>
<name>A0A5J5FB45_9PEZI</name>
<organism evidence="1 2">
    <name type="scientific">Sphaerosporella brunnea</name>
    <dbReference type="NCBI Taxonomy" id="1250544"/>
    <lineage>
        <taxon>Eukaryota</taxon>
        <taxon>Fungi</taxon>
        <taxon>Dikarya</taxon>
        <taxon>Ascomycota</taxon>
        <taxon>Pezizomycotina</taxon>
        <taxon>Pezizomycetes</taxon>
        <taxon>Pezizales</taxon>
        <taxon>Pyronemataceae</taxon>
        <taxon>Sphaerosporella</taxon>
    </lineage>
</organism>
<sequence length="136" mass="15204">MIYTCARHIRAIIPDRTFPPDKGHKDVPGNEQADKLAKVAASRRSPSETPEVLAATSLAYIARAGTEAERQDRDRWLPKHCRPKSYYTPPRGNKAAFKTRKALGNYGIDTSGKWTTRLRDELDATLAQGMSPSTRH</sequence>
<evidence type="ECO:0008006" key="3">
    <source>
        <dbReference type="Google" id="ProtNLM"/>
    </source>
</evidence>
<proteinExistence type="predicted"/>
<evidence type="ECO:0000313" key="2">
    <source>
        <dbReference type="Proteomes" id="UP000326924"/>
    </source>
</evidence>